<gene>
    <name evidence="13" type="ORF">H6P81_011371</name>
</gene>
<dbReference type="SUPFAM" id="SSF46689">
    <property type="entry name" value="Homeodomain-like"/>
    <property type="match status" value="1"/>
</dbReference>
<dbReference type="Proteomes" id="UP000825729">
    <property type="component" value="Unassembled WGS sequence"/>
</dbReference>
<feature type="DNA-binding region" description="Homeobox" evidence="8">
    <location>
        <begin position="91"/>
        <end position="150"/>
    </location>
</feature>
<sequence>MEEEEDDLCDTGLVLGIGSARFSAAGCSSEVGRRSSTPVPVKFHVLFPSHREKRGEEEEQDADRGWSSKTTDEEEESRNSGSVEVNNGGNVPRKKLRLSKEQTAVLEESFKRHNTLSPSQKGELAGRLNLRPRQVEVWFQNRRARTKLKQTEVDCEVLKKCCESLSDENRRLKKEVQELRWIKLGTGTGTPFYIHLPRGPISSNVSTAAAAAVCPSCQKLKPPLDGNMQQH</sequence>
<keyword evidence="4 8" id="KW-0238">DNA-binding</keyword>
<comment type="caution">
    <text evidence="13">The sequence shown here is derived from an EMBL/GenBank/DDBJ whole genome shotgun (WGS) entry which is preliminary data.</text>
</comment>
<dbReference type="Pfam" id="PF00046">
    <property type="entry name" value="Homeodomain"/>
    <property type="match status" value="1"/>
</dbReference>
<dbReference type="SMART" id="SM00389">
    <property type="entry name" value="HOX"/>
    <property type="match status" value="1"/>
</dbReference>
<keyword evidence="7 8" id="KW-0539">Nucleus</keyword>
<keyword evidence="6" id="KW-0804">Transcription</keyword>
<evidence type="ECO:0000259" key="12">
    <source>
        <dbReference type="PROSITE" id="PS50071"/>
    </source>
</evidence>
<evidence type="ECO:0000256" key="1">
    <source>
        <dbReference type="ARBA" id="ARBA00004123"/>
    </source>
</evidence>
<dbReference type="InterPro" id="IPR009057">
    <property type="entry name" value="Homeodomain-like_sf"/>
</dbReference>
<dbReference type="InterPro" id="IPR017970">
    <property type="entry name" value="Homeobox_CS"/>
</dbReference>
<keyword evidence="14" id="KW-1185">Reference proteome</keyword>
<feature type="compositionally biased region" description="Low complexity" evidence="11">
    <location>
        <begin position="79"/>
        <end position="91"/>
    </location>
</feature>
<evidence type="ECO:0000256" key="4">
    <source>
        <dbReference type="ARBA" id="ARBA00023125"/>
    </source>
</evidence>
<evidence type="ECO:0000313" key="13">
    <source>
        <dbReference type="EMBL" id="KAG9451406.1"/>
    </source>
</evidence>
<evidence type="ECO:0000256" key="10">
    <source>
        <dbReference type="SAM" id="Coils"/>
    </source>
</evidence>
<dbReference type="GO" id="GO:0005634">
    <property type="term" value="C:nucleus"/>
    <property type="evidence" value="ECO:0007669"/>
    <property type="project" value="UniProtKB-SubCell"/>
</dbReference>
<dbReference type="InterPro" id="IPR003106">
    <property type="entry name" value="Leu_zip_homeo"/>
</dbReference>
<evidence type="ECO:0000256" key="8">
    <source>
        <dbReference type="PROSITE-ProRule" id="PRU00108"/>
    </source>
</evidence>
<evidence type="ECO:0000256" key="3">
    <source>
        <dbReference type="ARBA" id="ARBA00023015"/>
    </source>
</evidence>
<dbReference type="PANTHER" id="PTHR45714:SF72">
    <property type="entry name" value="HOMEOBOX-LEUCINE ZIPPER PROTEIN HOX26-RELATED"/>
    <property type="match status" value="1"/>
</dbReference>
<evidence type="ECO:0000256" key="2">
    <source>
        <dbReference type="ARBA" id="ARBA00006074"/>
    </source>
</evidence>
<feature type="compositionally biased region" description="Basic and acidic residues" evidence="11">
    <location>
        <begin position="49"/>
        <end position="66"/>
    </location>
</feature>
<dbReference type="SMART" id="SM00340">
    <property type="entry name" value="HALZ"/>
    <property type="match status" value="1"/>
</dbReference>
<accession>A0AAV7EU86</accession>
<evidence type="ECO:0000256" key="11">
    <source>
        <dbReference type="SAM" id="MobiDB-lite"/>
    </source>
</evidence>
<dbReference type="GO" id="GO:0043565">
    <property type="term" value="F:sequence-specific DNA binding"/>
    <property type="evidence" value="ECO:0007669"/>
    <property type="project" value="InterPro"/>
</dbReference>
<keyword evidence="3" id="KW-0805">Transcription regulation</keyword>
<name>A0AAV7EU86_ARIFI</name>
<keyword evidence="10" id="KW-0175">Coiled coil</keyword>
<comment type="subcellular location">
    <subcellularLocation>
        <location evidence="1 8 9">Nucleus</location>
    </subcellularLocation>
</comment>
<reference evidence="13 14" key="1">
    <citation type="submission" date="2021-07" db="EMBL/GenBank/DDBJ databases">
        <title>The Aristolochia fimbriata genome: insights into angiosperm evolution, floral development and chemical biosynthesis.</title>
        <authorList>
            <person name="Jiao Y."/>
        </authorList>
    </citation>
    <scope>NUCLEOTIDE SEQUENCE [LARGE SCALE GENOMIC DNA]</scope>
    <source>
        <strain evidence="13">IBCAS-2021</strain>
        <tissue evidence="13">Leaf</tissue>
    </source>
</reference>
<proteinExistence type="inferred from homology"/>
<dbReference type="PROSITE" id="PS00027">
    <property type="entry name" value="HOMEOBOX_1"/>
    <property type="match status" value="1"/>
</dbReference>
<evidence type="ECO:0000256" key="6">
    <source>
        <dbReference type="ARBA" id="ARBA00023163"/>
    </source>
</evidence>
<evidence type="ECO:0000256" key="5">
    <source>
        <dbReference type="ARBA" id="ARBA00023155"/>
    </source>
</evidence>
<evidence type="ECO:0000256" key="9">
    <source>
        <dbReference type="RuleBase" id="RU000682"/>
    </source>
</evidence>
<keyword evidence="5 8" id="KW-0371">Homeobox</keyword>
<dbReference type="GO" id="GO:0000981">
    <property type="term" value="F:DNA-binding transcription factor activity, RNA polymerase II-specific"/>
    <property type="evidence" value="ECO:0007669"/>
    <property type="project" value="InterPro"/>
</dbReference>
<comment type="similarity">
    <text evidence="2">Belongs to the HD-ZIP homeobox family. Class II subfamily.</text>
</comment>
<dbReference type="AlphaFoldDB" id="A0AAV7EU86"/>
<dbReference type="CDD" id="cd00086">
    <property type="entry name" value="homeodomain"/>
    <property type="match status" value="1"/>
</dbReference>
<dbReference type="PANTHER" id="PTHR45714">
    <property type="entry name" value="HOMEOBOX-LEUCINE ZIPPER PROTEIN HAT14"/>
    <property type="match status" value="1"/>
</dbReference>
<feature type="coiled-coil region" evidence="10">
    <location>
        <begin position="155"/>
        <end position="182"/>
    </location>
</feature>
<protein>
    <recommendedName>
        <fullName evidence="12">Homeobox domain-containing protein</fullName>
    </recommendedName>
</protein>
<evidence type="ECO:0000256" key="7">
    <source>
        <dbReference type="ARBA" id="ARBA00023242"/>
    </source>
</evidence>
<dbReference type="InterPro" id="IPR050762">
    <property type="entry name" value="HD-ZIP_Homeobox_LZ_Class_II"/>
</dbReference>
<feature type="region of interest" description="Disordered" evidence="11">
    <location>
        <begin position="46"/>
        <end position="97"/>
    </location>
</feature>
<dbReference type="PROSITE" id="PS50071">
    <property type="entry name" value="HOMEOBOX_2"/>
    <property type="match status" value="1"/>
</dbReference>
<dbReference type="InterPro" id="IPR001356">
    <property type="entry name" value="HD"/>
</dbReference>
<evidence type="ECO:0000313" key="14">
    <source>
        <dbReference type="Proteomes" id="UP000825729"/>
    </source>
</evidence>
<dbReference type="EMBL" id="JAINDJ010000004">
    <property type="protein sequence ID" value="KAG9451406.1"/>
    <property type="molecule type" value="Genomic_DNA"/>
</dbReference>
<dbReference type="Pfam" id="PF02183">
    <property type="entry name" value="HALZ"/>
    <property type="match status" value="1"/>
</dbReference>
<organism evidence="13 14">
    <name type="scientific">Aristolochia fimbriata</name>
    <name type="common">White veined hardy Dutchman's pipe vine</name>
    <dbReference type="NCBI Taxonomy" id="158543"/>
    <lineage>
        <taxon>Eukaryota</taxon>
        <taxon>Viridiplantae</taxon>
        <taxon>Streptophyta</taxon>
        <taxon>Embryophyta</taxon>
        <taxon>Tracheophyta</taxon>
        <taxon>Spermatophyta</taxon>
        <taxon>Magnoliopsida</taxon>
        <taxon>Magnoliidae</taxon>
        <taxon>Piperales</taxon>
        <taxon>Aristolochiaceae</taxon>
        <taxon>Aristolochia</taxon>
    </lineage>
</organism>
<feature type="domain" description="Homeobox" evidence="12">
    <location>
        <begin position="89"/>
        <end position="149"/>
    </location>
</feature>
<dbReference type="Gene3D" id="1.10.10.60">
    <property type="entry name" value="Homeodomain-like"/>
    <property type="match status" value="1"/>
</dbReference>